<dbReference type="EMBL" id="JBHSGA010000025">
    <property type="protein sequence ID" value="MFC4529110.1"/>
    <property type="molecule type" value="Genomic_DNA"/>
</dbReference>
<sequence length="128" mass="14224">MHEPVIEGVTAGWEGRRFSLRPGRQTIGRGNGNDIVIGDVSVSSTHAWIMNQQGHYVVMNTLSTNGTFVNNKRVHEAIIKHGDRLRFGQVEFVFLTKEPGKRVHVSLAWLGLGLAVLAGLIALAWWRL</sequence>
<dbReference type="Proteomes" id="UP001595961">
    <property type="component" value="Unassembled WGS sequence"/>
</dbReference>
<evidence type="ECO:0000313" key="4">
    <source>
        <dbReference type="Proteomes" id="UP001595961"/>
    </source>
</evidence>
<dbReference type="CDD" id="cd00060">
    <property type="entry name" value="FHA"/>
    <property type="match status" value="1"/>
</dbReference>
<organism evidence="3 4">
    <name type="scientific">Dyella halodurans</name>
    <dbReference type="NCBI Taxonomy" id="1920171"/>
    <lineage>
        <taxon>Bacteria</taxon>
        <taxon>Pseudomonadati</taxon>
        <taxon>Pseudomonadota</taxon>
        <taxon>Gammaproteobacteria</taxon>
        <taxon>Lysobacterales</taxon>
        <taxon>Rhodanobacteraceae</taxon>
        <taxon>Dyella</taxon>
    </lineage>
</organism>
<accession>A0ABV9C8W1</accession>
<dbReference type="PROSITE" id="PS50006">
    <property type="entry name" value="FHA_DOMAIN"/>
    <property type="match status" value="1"/>
</dbReference>
<dbReference type="SMART" id="SM00240">
    <property type="entry name" value="FHA"/>
    <property type="match status" value="1"/>
</dbReference>
<keyword evidence="1" id="KW-1133">Transmembrane helix</keyword>
<evidence type="ECO:0000313" key="3">
    <source>
        <dbReference type="EMBL" id="MFC4529110.1"/>
    </source>
</evidence>
<keyword evidence="1" id="KW-0812">Transmembrane</keyword>
<gene>
    <name evidence="3" type="ORF">ACFO5W_20865</name>
</gene>
<keyword evidence="4" id="KW-1185">Reference proteome</keyword>
<dbReference type="PANTHER" id="PTHR23308">
    <property type="entry name" value="NUCLEAR INHIBITOR OF PROTEIN PHOSPHATASE-1"/>
    <property type="match status" value="1"/>
</dbReference>
<feature type="domain" description="FHA" evidence="2">
    <location>
        <begin position="25"/>
        <end position="74"/>
    </location>
</feature>
<protein>
    <submittedName>
        <fullName evidence="3">FHA domain-containing protein</fullName>
    </submittedName>
</protein>
<evidence type="ECO:0000259" key="2">
    <source>
        <dbReference type="PROSITE" id="PS50006"/>
    </source>
</evidence>
<dbReference type="InterPro" id="IPR000253">
    <property type="entry name" value="FHA_dom"/>
</dbReference>
<dbReference type="RefSeq" id="WP_266151469.1">
    <property type="nucleotide sequence ID" value="NZ_CP064028.1"/>
</dbReference>
<name>A0ABV9C8W1_9GAMM</name>
<dbReference type="InterPro" id="IPR008984">
    <property type="entry name" value="SMAD_FHA_dom_sf"/>
</dbReference>
<feature type="transmembrane region" description="Helical" evidence="1">
    <location>
        <begin position="107"/>
        <end position="126"/>
    </location>
</feature>
<dbReference type="Pfam" id="PF00498">
    <property type="entry name" value="FHA"/>
    <property type="match status" value="1"/>
</dbReference>
<proteinExistence type="predicted"/>
<reference evidence="4" key="1">
    <citation type="journal article" date="2019" name="Int. J. Syst. Evol. Microbiol.">
        <title>The Global Catalogue of Microorganisms (GCM) 10K type strain sequencing project: providing services to taxonomists for standard genome sequencing and annotation.</title>
        <authorList>
            <consortium name="The Broad Institute Genomics Platform"/>
            <consortium name="The Broad Institute Genome Sequencing Center for Infectious Disease"/>
            <person name="Wu L."/>
            <person name="Ma J."/>
        </authorList>
    </citation>
    <scope>NUCLEOTIDE SEQUENCE [LARGE SCALE GENOMIC DNA]</scope>
    <source>
        <strain evidence="4">CCM 4481</strain>
    </source>
</reference>
<keyword evidence="1" id="KW-0472">Membrane</keyword>
<dbReference type="SUPFAM" id="SSF49879">
    <property type="entry name" value="SMAD/FHA domain"/>
    <property type="match status" value="1"/>
</dbReference>
<evidence type="ECO:0000256" key="1">
    <source>
        <dbReference type="SAM" id="Phobius"/>
    </source>
</evidence>
<comment type="caution">
    <text evidence="3">The sequence shown here is derived from an EMBL/GenBank/DDBJ whole genome shotgun (WGS) entry which is preliminary data.</text>
</comment>
<dbReference type="Gene3D" id="2.60.200.20">
    <property type="match status" value="1"/>
</dbReference>
<dbReference type="InterPro" id="IPR050923">
    <property type="entry name" value="Cell_Proc_Reg/RNA_Proc"/>
</dbReference>